<dbReference type="PROSITE" id="PS00523">
    <property type="entry name" value="SULFATASE_1"/>
    <property type="match status" value="1"/>
</dbReference>
<protein>
    <submittedName>
        <fullName evidence="5">DUF229 domain-containing protein</fullName>
    </submittedName>
</protein>
<evidence type="ECO:0000256" key="1">
    <source>
        <dbReference type="ARBA" id="ARBA00008779"/>
    </source>
</evidence>
<dbReference type="GO" id="GO:0005737">
    <property type="term" value="C:cytoplasm"/>
    <property type="evidence" value="ECO:0007669"/>
    <property type="project" value="TreeGrafter"/>
</dbReference>
<keyword evidence="2" id="KW-0479">Metal-binding</keyword>
<dbReference type="AlphaFoldDB" id="A0A506UE51"/>
<dbReference type="InterPro" id="IPR024607">
    <property type="entry name" value="Sulfatase_CS"/>
</dbReference>
<dbReference type="Gene3D" id="3.40.720.10">
    <property type="entry name" value="Alkaline Phosphatase, subunit A"/>
    <property type="match status" value="1"/>
</dbReference>
<reference evidence="5 6" key="1">
    <citation type="submission" date="2019-06" db="EMBL/GenBank/DDBJ databases">
        <authorList>
            <person name="Li M."/>
        </authorList>
    </citation>
    <scope>NUCLEOTIDE SEQUENCE [LARGE SCALE GENOMIC DNA]</scope>
    <source>
        <strain evidence="5 6">BGMRC6574</strain>
    </source>
</reference>
<dbReference type="EMBL" id="VHLH01000003">
    <property type="protein sequence ID" value="TPW31888.1"/>
    <property type="molecule type" value="Genomic_DNA"/>
</dbReference>
<dbReference type="PANTHER" id="PTHR45953:SF1">
    <property type="entry name" value="IDURONATE 2-SULFATASE"/>
    <property type="match status" value="1"/>
</dbReference>
<dbReference type="PANTHER" id="PTHR45953">
    <property type="entry name" value="IDURONATE 2-SULFATASE"/>
    <property type="match status" value="1"/>
</dbReference>
<accession>A0A506UE51</accession>
<dbReference type="SUPFAM" id="SSF53649">
    <property type="entry name" value="Alkaline phosphatase-like"/>
    <property type="match status" value="1"/>
</dbReference>
<name>A0A506UE51_9HYPH</name>
<dbReference type="Proteomes" id="UP000320314">
    <property type="component" value="Unassembled WGS sequence"/>
</dbReference>
<comment type="caution">
    <text evidence="5">The sequence shown here is derived from an EMBL/GenBank/DDBJ whole genome shotgun (WGS) entry which is preliminary data.</text>
</comment>
<dbReference type="InterPro" id="IPR000917">
    <property type="entry name" value="Sulfatase_N"/>
</dbReference>
<dbReference type="OrthoDB" id="9803751at2"/>
<gene>
    <name evidence="5" type="ORF">FJU11_02705</name>
</gene>
<keyword evidence="6" id="KW-1185">Reference proteome</keyword>
<dbReference type="InterPro" id="IPR017850">
    <property type="entry name" value="Alkaline_phosphatase_core_sf"/>
</dbReference>
<dbReference type="GO" id="GO:0046872">
    <property type="term" value="F:metal ion binding"/>
    <property type="evidence" value="ECO:0007669"/>
    <property type="project" value="UniProtKB-KW"/>
</dbReference>
<feature type="domain" description="Sulfatase N-terminal" evidence="4">
    <location>
        <begin position="10"/>
        <end position="344"/>
    </location>
</feature>
<evidence type="ECO:0000259" key="4">
    <source>
        <dbReference type="Pfam" id="PF00884"/>
    </source>
</evidence>
<evidence type="ECO:0000313" key="6">
    <source>
        <dbReference type="Proteomes" id="UP000320314"/>
    </source>
</evidence>
<evidence type="ECO:0000313" key="5">
    <source>
        <dbReference type="EMBL" id="TPW31888.1"/>
    </source>
</evidence>
<keyword evidence="3" id="KW-0378">Hydrolase</keyword>
<dbReference type="RefSeq" id="WP_141165485.1">
    <property type="nucleotide sequence ID" value="NZ_VHLH01000003.1"/>
</dbReference>
<evidence type="ECO:0000256" key="2">
    <source>
        <dbReference type="ARBA" id="ARBA00022723"/>
    </source>
</evidence>
<evidence type="ECO:0000256" key="3">
    <source>
        <dbReference type="ARBA" id="ARBA00022801"/>
    </source>
</evidence>
<dbReference type="GO" id="GO:0008484">
    <property type="term" value="F:sulfuric ester hydrolase activity"/>
    <property type="evidence" value="ECO:0007669"/>
    <property type="project" value="TreeGrafter"/>
</dbReference>
<proteinExistence type="inferred from homology"/>
<dbReference type="Pfam" id="PF00884">
    <property type="entry name" value="Sulfatase"/>
    <property type="match status" value="1"/>
</dbReference>
<sequence length="483" mass="53740">MSKIRRTTAPNVVWIFCDQLRTDALSCYRKRCEDIHTPNIDAIAERGTLFEQFFVNSPICTPSRTCFLTGLYPEQSGVYHNEGFSRELRFPESAVTVPETFAAAGYVTANFGKSHVPAPLSPWQMNDTAGGLVSDPRASGAVDGATIIRSAANDHIIAGIHADDVFFEPERVAQNVEKFLDEAEGPFFVRASILQPHTPIVVPEKYAGRYDAEASPGKIVRHPNLSRFETKFAETVRDDRLSEHDFRLAQALYYDLVSWIDDQVGRIMQALRRNGLLDDTIVLFGSDHGAYVGEEGVLDMKHTFAPQVHRVPFIVSGPGVPRDHRRSDIAESVDFAPSLCALAGLDADPQYRGRDLFSDPEPEYVYGTVGYGAEGSFMQPIYGAGMFDDTHGWPRRACIRTKRFRLDMNVRIDGHVPDAAYEDIFLADVENDPEETENIASVPEFADTVMRLKGELKNHIRNSVEPDLSAVYAGFQYGDPPGV</sequence>
<comment type="similarity">
    <text evidence="1">Belongs to the sulfatase family.</text>
</comment>
<organism evidence="5 6">
    <name type="scientific">Pararhizobium mangrovi</name>
    <dbReference type="NCBI Taxonomy" id="2590452"/>
    <lineage>
        <taxon>Bacteria</taxon>
        <taxon>Pseudomonadati</taxon>
        <taxon>Pseudomonadota</taxon>
        <taxon>Alphaproteobacteria</taxon>
        <taxon>Hyphomicrobiales</taxon>
        <taxon>Rhizobiaceae</taxon>
        <taxon>Rhizobium/Agrobacterium group</taxon>
        <taxon>Pararhizobium</taxon>
    </lineage>
</organism>